<proteinExistence type="predicted"/>
<keyword evidence="2" id="KW-0614">Plasmid</keyword>
<keyword evidence="3" id="KW-1185">Reference proteome</keyword>
<dbReference type="KEGG" id="scad:DN051_41785"/>
<accession>A0A2Z4JDT8</accession>
<reference evidence="3" key="1">
    <citation type="submission" date="2018-06" db="EMBL/GenBank/DDBJ databases">
        <authorList>
            <person name="Li K."/>
        </authorList>
    </citation>
    <scope>NUCLEOTIDE SEQUENCE [LARGE SCALE GENOMIC DNA]</scope>
    <source>
        <strain evidence="3">ZFG47</strain>
        <plasmid evidence="3">unnamed1</plasmid>
    </source>
</reference>
<protein>
    <recommendedName>
        <fullName evidence="4">DUF4255 domain-containing protein</fullName>
    </recommendedName>
</protein>
<name>A0A2Z4JDT8_9ACTN</name>
<evidence type="ECO:0000256" key="1">
    <source>
        <dbReference type="SAM" id="MobiDB-lite"/>
    </source>
</evidence>
<dbReference type="EMBL" id="CP030074">
    <property type="protein sequence ID" value="AWW43147.1"/>
    <property type="molecule type" value="Genomic_DNA"/>
</dbReference>
<organism evidence="2 3">
    <name type="scientific">Streptomyces cadmiisoli</name>
    <dbReference type="NCBI Taxonomy" id="2184053"/>
    <lineage>
        <taxon>Bacteria</taxon>
        <taxon>Bacillati</taxon>
        <taxon>Actinomycetota</taxon>
        <taxon>Actinomycetes</taxon>
        <taxon>Kitasatosporales</taxon>
        <taxon>Streptomycetaceae</taxon>
        <taxon>Streptomyces</taxon>
        <taxon>Streptomyces aurantiacus group</taxon>
    </lineage>
</organism>
<evidence type="ECO:0000313" key="3">
    <source>
        <dbReference type="Proteomes" id="UP000249616"/>
    </source>
</evidence>
<dbReference type="AlphaFoldDB" id="A0A2Z4JDT8"/>
<evidence type="ECO:0000313" key="2">
    <source>
        <dbReference type="EMBL" id="AWW43147.1"/>
    </source>
</evidence>
<dbReference type="Proteomes" id="UP000249616">
    <property type="component" value="Plasmid unnamed1"/>
</dbReference>
<feature type="region of interest" description="Disordered" evidence="1">
    <location>
        <begin position="182"/>
        <end position="220"/>
    </location>
</feature>
<sequence length="220" mass="23390">MAGPGIRRDDEAVMDSVTLSLEAWLRRCVPDAALSCEEAGPDDAGADATGVVLRVCLYDVREEDRSRGGRMFLRDAADAPVSARMEPVRILQYSYRLTAHGPRWSARQRVLGQVITAGAATPCLPDDTVDASFSGFGTGALPLVVAPAAPVPFPQAVSDAPPPWPVLHVVVMAPLRPPADTALAPAPDRVDLGARRSGSPGGGTRRTVPRQRPRIEEQGR</sequence>
<geneLocation type="plasmid" evidence="2 3">
    <name>unnamed1</name>
</geneLocation>
<evidence type="ECO:0008006" key="4">
    <source>
        <dbReference type="Google" id="ProtNLM"/>
    </source>
</evidence>
<gene>
    <name evidence="2" type="ORF">DN051_41785</name>
</gene>